<keyword evidence="1" id="KW-0472">Membrane</keyword>
<sequence>MTGAGRRQGGAVVIEFALVFVLFFMLMYAMVAYGLVFAIKHSLVQSANEGARAAVRDVGGLPERMALAETVAAESLAWLGARAPAPQVTAAACTGTPYMCVDVLISYDYTANPLVPGLPAMGIVLPERLEGRAKVQLDAVY</sequence>
<name>A0ABZ2XD19_9RHOO</name>
<dbReference type="Pfam" id="PF07811">
    <property type="entry name" value="TadE"/>
    <property type="match status" value="1"/>
</dbReference>
<accession>A0ABZ2XD19</accession>
<organism evidence="3 4">
    <name type="scientific">Azonexus hydrophilus</name>
    <dbReference type="NCBI Taxonomy" id="418702"/>
    <lineage>
        <taxon>Bacteria</taxon>
        <taxon>Pseudomonadati</taxon>
        <taxon>Pseudomonadota</taxon>
        <taxon>Betaproteobacteria</taxon>
        <taxon>Rhodocyclales</taxon>
        <taxon>Azonexaceae</taxon>
        <taxon>Azonexus</taxon>
    </lineage>
</organism>
<evidence type="ECO:0000313" key="3">
    <source>
        <dbReference type="EMBL" id="WZJ20530.1"/>
    </source>
</evidence>
<evidence type="ECO:0000313" key="4">
    <source>
        <dbReference type="Proteomes" id="UP001479520"/>
    </source>
</evidence>
<dbReference type="EMBL" id="CP151406">
    <property type="protein sequence ID" value="WZJ20530.1"/>
    <property type="molecule type" value="Genomic_DNA"/>
</dbReference>
<feature type="transmembrane region" description="Helical" evidence="1">
    <location>
        <begin position="12"/>
        <end position="39"/>
    </location>
</feature>
<proteinExistence type="predicted"/>
<evidence type="ECO:0000256" key="1">
    <source>
        <dbReference type="SAM" id="Phobius"/>
    </source>
</evidence>
<dbReference type="RefSeq" id="WP_341743208.1">
    <property type="nucleotide sequence ID" value="NZ_CP151406.1"/>
</dbReference>
<feature type="domain" description="TadE-like" evidence="2">
    <location>
        <begin position="10"/>
        <end position="52"/>
    </location>
</feature>
<keyword evidence="4" id="KW-1185">Reference proteome</keyword>
<evidence type="ECO:0000259" key="2">
    <source>
        <dbReference type="Pfam" id="PF07811"/>
    </source>
</evidence>
<keyword evidence="1" id="KW-1133">Transmembrane helix</keyword>
<reference evidence="3 4" key="1">
    <citation type="submission" date="2024-04" db="EMBL/GenBank/DDBJ databases">
        <title>Dissimilatory iodate-reducing microorganisms contribute to the enrichment of iodine in groundwater.</title>
        <authorList>
            <person name="Jiang Z."/>
        </authorList>
    </citation>
    <scope>NUCLEOTIDE SEQUENCE [LARGE SCALE GENOMIC DNA]</scope>
    <source>
        <strain evidence="3 4">NCP973</strain>
    </source>
</reference>
<protein>
    <submittedName>
        <fullName evidence="3">TadE/TadG family type IV pilus assembly protein</fullName>
    </submittedName>
</protein>
<keyword evidence="1" id="KW-0812">Transmembrane</keyword>
<dbReference type="Proteomes" id="UP001479520">
    <property type="component" value="Chromosome"/>
</dbReference>
<dbReference type="InterPro" id="IPR012495">
    <property type="entry name" value="TadE-like_dom"/>
</dbReference>
<gene>
    <name evidence="3" type="ORF">AADV58_11250</name>
</gene>